<dbReference type="SUPFAM" id="SSF46934">
    <property type="entry name" value="UBA-like"/>
    <property type="match status" value="1"/>
</dbReference>
<dbReference type="Pfam" id="PF01535">
    <property type="entry name" value="PPR"/>
    <property type="match status" value="1"/>
</dbReference>
<dbReference type="PANTHER" id="PTHR44750:SF1">
    <property type="entry name" value="GLUTATHIONE S-TRANSFERASE T1-RELATED"/>
    <property type="match status" value="1"/>
</dbReference>
<dbReference type="InterPro" id="IPR036282">
    <property type="entry name" value="Glutathione-S-Trfase_C_sf"/>
</dbReference>
<dbReference type="PROSITE" id="PS51375">
    <property type="entry name" value="PPR"/>
    <property type="match status" value="3"/>
</dbReference>
<organism evidence="8 9">
    <name type="scientific">Prototheca wickerhamii</name>
    <dbReference type="NCBI Taxonomy" id="3111"/>
    <lineage>
        <taxon>Eukaryota</taxon>
        <taxon>Viridiplantae</taxon>
        <taxon>Chlorophyta</taxon>
        <taxon>core chlorophytes</taxon>
        <taxon>Trebouxiophyceae</taxon>
        <taxon>Chlorellales</taxon>
        <taxon>Chlorellaceae</taxon>
        <taxon>Prototheca</taxon>
    </lineage>
</organism>
<dbReference type="NCBIfam" id="TIGR00756">
    <property type="entry name" value="PPR"/>
    <property type="match status" value="2"/>
</dbReference>
<gene>
    <name evidence="8" type="ORF">QBZ16_004899</name>
</gene>
<feature type="compositionally biased region" description="Low complexity" evidence="3">
    <location>
        <begin position="614"/>
        <end position="625"/>
    </location>
</feature>
<dbReference type="PANTHER" id="PTHR44750">
    <property type="entry name" value="GLUTATHIONE S-TRANSFERASE T1-RELATED"/>
    <property type="match status" value="1"/>
</dbReference>
<dbReference type="Pfam" id="PF13041">
    <property type="entry name" value="PPR_2"/>
    <property type="match status" value="1"/>
</dbReference>
<proteinExistence type="predicted"/>
<feature type="domain" description="Smr" evidence="7">
    <location>
        <begin position="658"/>
        <end position="775"/>
    </location>
</feature>
<dbReference type="SUPFAM" id="SSF54236">
    <property type="entry name" value="Ubiquitin-like"/>
    <property type="match status" value="1"/>
</dbReference>
<dbReference type="InterPro" id="IPR009060">
    <property type="entry name" value="UBA-like_sf"/>
</dbReference>
<dbReference type="AlphaFoldDB" id="A0AAD9MJZ0"/>
<dbReference type="SFLD" id="SFLDS00019">
    <property type="entry name" value="Glutathione_Transferase_(cytos"/>
    <property type="match status" value="1"/>
</dbReference>
<evidence type="ECO:0000259" key="7">
    <source>
        <dbReference type="PROSITE" id="PS50828"/>
    </source>
</evidence>
<dbReference type="CDD" id="cd14348">
    <property type="entry name" value="UBA_p47"/>
    <property type="match status" value="1"/>
</dbReference>
<dbReference type="InterPro" id="IPR043377">
    <property type="entry name" value="GSTT1/2/3"/>
</dbReference>
<comment type="caution">
    <text evidence="8">The sequence shown here is derived from an EMBL/GenBank/DDBJ whole genome shotgun (WGS) entry which is preliminary data.</text>
</comment>
<dbReference type="SMART" id="SM00166">
    <property type="entry name" value="UBX"/>
    <property type="match status" value="1"/>
</dbReference>
<feature type="region of interest" description="Disordered" evidence="3">
    <location>
        <begin position="196"/>
        <end position="228"/>
    </location>
</feature>
<evidence type="ECO:0000256" key="3">
    <source>
        <dbReference type="SAM" id="MobiDB-lite"/>
    </source>
</evidence>
<dbReference type="PROSITE" id="PS50405">
    <property type="entry name" value="GST_CTER"/>
    <property type="match status" value="2"/>
</dbReference>
<dbReference type="Gene3D" id="1.10.8.10">
    <property type="entry name" value="DNA helicase RuvA subunit, C-terminal domain"/>
    <property type="match status" value="1"/>
</dbReference>
<dbReference type="InterPro" id="IPR040079">
    <property type="entry name" value="Glutathione_S-Trfase"/>
</dbReference>
<feature type="region of interest" description="Disordered" evidence="3">
    <location>
        <begin position="576"/>
        <end position="626"/>
    </location>
</feature>
<dbReference type="EMBL" id="JASFZW010000007">
    <property type="protein sequence ID" value="KAK2077265.1"/>
    <property type="molecule type" value="Genomic_DNA"/>
</dbReference>
<evidence type="ECO:0000259" key="6">
    <source>
        <dbReference type="PROSITE" id="PS50405"/>
    </source>
</evidence>
<dbReference type="InterPro" id="IPR004046">
    <property type="entry name" value="GST_C"/>
</dbReference>
<dbReference type="Proteomes" id="UP001255856">
    <property type="component" value="Unassembled WGS sequence"/>
</dbReference>
<dbReference type="InterPro" id="IPR029071">
    <property type="entry name" value="Ubiquitin-like_domsf"/>
</dbReference>
<evidence type="ECO:0000313" key="9">
    <source>
        <dbReference type="Proteomes" id="UP001255856"/>
    </source>
</evidence>
<dbReference type="Pfam" id="PF14555">
    <property type="entry name" value="UBA_4"/>
    <property type="match status" value="1"/>
</dbReference>
<name>A0AAD9MJZ0_PROWI</name>
<dbReference type="InterPro" id="IPR011990">
    <property type="entry name" value="TPR-like_helical_dom_sf"/>
</dbReference>
<evidence type="ECO:0000259" key="4">
    <source>
        <dbReference type="PROSITE" id="PS50033"/>
    </source>
</evidence>
<dbReference type="SUPFAM" id="SSF52833">
    <property type="entry name" value="Thioredoxin-like"/>
    <property type="match status" value="2"/>
</dbReference>
<dbReference type="Gene3D" id="3.40.30.10">
    <property type="entry name" value="Glutaredoxin"/>
    <property type="match status" value="2"/>
</dbReference>
<dbReference type="Gene3D" id="3.30.1370.110">
    <property type="match status" value="1"/>
</dbReference>
<dbReference type="SUPFAM" id="SSF47616">
    <property type="entry name" value="GST C-terminal domain-like"/>
    <property type="match status" value="2"/>
</dbReference>
<feature type="domain" description="GST C-terminal" evidence="6">
    <location>
        <begin position="1047"/>
        <end position="1190"/>
    </location>
</feature>
<evidence type="ECO:0000256" key="2">
    <source>
        <dbReference type="PROSITE-ProRule" id="PRU00708"/>
    </source>
</evidence>
<feature type="repeat" description="PPR" evidence="2">
    <location>
        <begin position="440"/>
        <end position="474"/>
    </location>
</feature>
<evidence type="ECO:0000313" key="8">
    <source>
        <dbReference type="EMBL" id="KAK2077265.1"/>
    </source>
</evidence>
<dbReference type="SFLD" id="SFLDG00358">
    <property type="entry name" value="Main_(cytGST)"/>
    <property type="match status" value="1"/>
</dbReference>
<feature type="repeat" description="PPR" evidence="2">
    <location>
        <begin position="475"/>
        <end position="510"/>
    </location>
</feature>
<dbReference type="PROSITE" id="PS50033">
    <property type="entry name" value="UBX"/>
    <property type="match status" value="1"/>
</dbReference>
<sequence length="1203" mass="132383">MDSDQATVRRFAELLQCPEDVARFCLDASGGNFDAAISMFYEQVGRLAGALQARPQLPAATAAGNLKRELAEAYGLQLDWQESSWEEAATAAAASGKALFVYLHSSTHEDTPRFIEETLKDPSVLALLSHQFVLWAGDIHRREGFALAAALGATRFPFTALLAFPMPRTQLITCTEGFCGPDALAANLQDVNRRLREEQDAEYQQSLETDRRRQAEAEAAAAQEAAERARIEEEQRLLRERQQAEEEEARRAAQRIVDRRAAKRAALGPEPETAAAGVTTVRLRLPDGGMHQRRFHDADPLQVVFDFVDGLETESVPLEYALATTFPRKRLTYQHKYAEAVSEMDAHLATGAQPSSGLLAFLFRRLAKHRQPELAAQVYRRLCEERRGDKEPWPLSTGVYISLLNVFAKSEHPPYGVPERWARQADAVAEEALASGIRPPQVLFHTWMECLAKAGEPEAARRVLERMHSAGVRADAYTFTILFTALRRAGQTQGAREIFERLIPLSGVTPTTAVWNTYLGVYAEAGDIDSAYAIWARMLKAGAIPDQFTERALVQAFSARPSLAAEVLEEARQVQLSRQPAAGRQPATQEGEPRAAAARQGDAEPGALRPTAPPAASGAASRQPPLDLERQGRRSLSPLLLPNAQAAGHIAPEQLLYIDLHGVSQAAASALLHRRLELLIAAWPDLRARYGFRGFEEPESGAGAAVSEAPSGASEAPASPVPESFKIVTGRGQGSVHAQGVLRQATHDTLSSYGLEVIDVPNNPGRAAVPWSSLAPFLARHHARAQTRYVAGAARARYALILLSAAALIGTTVLVPRLSPWIDGSIKIQDTIAIMIHLCRKFNVPDHWYPEDLGPAGSSQFCARLARYLGEASDEAAVTSVGLPKLEQALRTINDVWLKDTDYVAGDEISIADLLLSTEIDMLILLDTTPQGPTFEQLMKPYARLQAWLARIERIAMASRPVLYLDLMSQPCRAIETLCRMNNIDVERKWVSIGKRENQQPEFLAVNPLGKLPFLVDGPAEVGDSLAILIYLCRKFDVPDHWYPAEDLAAQARVNAVLGWHGSTLRAGSTLTLFNRILAPFRGAKGDEHIVEKLSLPMLRDSLQRINDIWLKDSDYVAGNDISIADLQLAAEIDMSELFSATSKARACGPRKEELLEPYPKLRAWLDRVRERCSPVYEEVSETLHQGTAMMTKALQKIEASKM</sequence>
<protein>
    <submittedName>
        <fullName evidence="8">Uncharacterized protein</fullName>
    </submittedName>
</protein>
<dbReference type="InterPro" id="IPR001012">
    <property type="entry name" value="UBX_dom"/>
</dbReference>
<dbReference type="Pfam" id="PF00043">
    <property type="entry name" value="GST_C"/>
    <property type="match status" value="2"/>
</dbReference>
<dbReference type="Pfam" id="PF00789">
    <property type="entry name" value="UBX"/>
    <property type="match status" value="1"/>
</dbReference>
<dbReference type="InterPro" id="IPR010987">
    <property type="entry name" value="Glutathione-S-Trfase_C-like"/>
</dbReference>
<dbReference type="InterPro" id="IPR002625">
    <property type="entry name" value="Smr_dom"/>
</dbReference>
<dbReference type="InterPro" id="IPR036249">
    <property type="entry name" value="Thioredoxin-like_sf"/>
</dbReference>
<feature type="domain" description="GST N-terminal" evidence="5">
    <location>
        <begin position="959"/>
        <end position="1040"/>
    </location>
</feature>
<evidence type="ECO:0000256" key="1">
    <source>
        <dbReference type="ARBA" id="ARBA00022737"/>
    </source>
</evidence>
<dbReference type="Pfam" id="PF13899">
    <property type="entry name" value="Thioredoxin_7"/>
    <property type="match status" value="1"/>
</dbReference>
<dbReference type="PROSITE" id="PS50404">
    <property type="entry name" value="GST_NTER"/>
    <property type="match status" value="1"/>
</dbReference>
<dbReference type="PROSITE" id="PS50828">
    <property type="entry name" value="SMR"/>
    <property type="match status" value="1"/>
</dbReference>
<dbReference type="InterPro" id="IPR002885">
    <property type="entry name" value="PPR_rpt"/>
</dbReference>
<feature type="domain" description="GST C-terminal" evidence="6">
    <location>
        <begin position="830"/>
        <end position="975"/>
    </location>
</feature>
<dbReference type="InterPro" id="IPR004045">
    <property type="entry name" value="Glutathione_S-Trfase_N"/>
</dbReference>
<keyword evidence="1" id="KW-0677">Repeat</keyword>
<keyword evidence="9" id="KW-1185">Reference proteome</keyword>
<dbReference type="SMART" id="SM00594">
    <property type="entry name" value="UAS"/>
    <property type="match status" value="1"/>
</dbReference>
<evidence type="ECO:0000259" key="5">
    <source>
        <dbReference type="PROSITE" id="PS50404"/>
    </source>
</evidence>
<dbReference type="Gene3D" id="1.25.40.10">
    <property type="entry name" value="Tetratricopeptide repeat domain"/>
    <property type="match status" value="1"/>
</dbReference>
<dbReference type="Gene3D" id="3.10.20.90">
    <property type="entry name" value="Phosphatidylinositol 3-kinase Catalytic Subunit, Chain A, domain 1"/>
    <property type="match status" value="1"/>
</dbReference>
<feature type="domain" description="UBX" evidence="4">
    <location>
        <begin position="274"/>
        <end position="345"/>
    </location>
</feature>
<dbReference type="InterPro" id="IPR036063">
    <property type="entry name" value="Smr_dom_sf"/>
</dbReference>
<dbReference type="Gene3D" id="1.20.1050.10">
    <property type="match status" value="2"/>
</dbReference>
<dbReference type="Pfam" id="PF13417">
    <property type="entry name" value="GST_N_3"/>
    <property type="match status" value="1"/>
</dbReference>
<dbReference type="SUPFAM" id="SSF48452">
    <property type="entry name" value="TPR-like"/>
    <property type="match status" value="1"/>
</dbReference>
<accession>A0AAD9MJZ0</accession>
<dbReference type="InterPro" id="IPR006577">
    <property type="entry name" value="UAS"/>
</dbReference>
<feature type="repeat" description="PPR" evidence="2">
    <location>
        <begin position="511"/>
        <end position="545"/>
    </location>
</feature>
<feature type="region of interest" description="Disordered" evidence="3">
    <location>
        <begin position="702"/>
        <end position="721"/>
    </location>
</feature>
<reference evidence="8" key="1">
    <citation type="submission" date="2021-01" db="EMBL/GenBank/DDBJ databases">
        <authorList>
            <person name="Eckstrom K.M.E."/>
        </authorList>
    </citation>
    <scope>NUCLEOTIDE SEQUENCE</scope>
    <source>
        <strain evidence="8">UVCC 0001</strain>
    </source>
</reference>